<dbReference type="SUPFAM" id="SSF52047">
    <property type="entry name" value="RNI-like"/>
    <property type="match status" value="1"/>
</dbReference>
<keyword evidence="4" id="KW-1185">Reference proteome</keyword>
<proteinExistence type="predicted"/>
<gene>
    <name evidence="3" type="ORF">HYH02_011964</name>
</gene>
<evidence type="ECO:0000256" key="2">
    <source>
        <dbReference type="SAM" id="MobiDB-lite"/>
    </source>
</evidence>
<dbReference type="Gene3D" id="3.80.10.10">
    <property type="entry name" value="Ribonuclease Inhibitor"/>
    <property type="match status" value="1"/>
</dbReference>
<feature type="region of interest" description="Disordered" evidence="2">
    <location>
        <begin position="377"/>
        <end position="401"/>
    </location>
</feature>
<feature type="compositionally biased region" description="Acidic residues" evidence="2">
    <location>
        <begin position="377"/>
        <end position="394"/>
    </location>
</feature>
<sequence length="852" mass="89956">METLAELRTWPAKSQRSPIVLFPHAARLTLRLPSTLPTSVKAVHMLLSPVPIELRQRITHVTIKPMANPQTVLDLSLDYLQIVEALNAHLPGLQSLEFDGCLDLRLPAAAAVGRRLGPSPASDSRLPSIIGAVTAKAATTQVTTSKGTSPHDTAVWRGLQRLSLPGLTCAVDLVQLAAGLAALPHLRELTLTTCGVTEASRPRLTEAGVAALGRLTALERLSLDCLPMMRGCSGGAPSADRLLPLQLLLGAQRPPRLERLKLTGQEDQALTVSYQRGLPGAGPGWSISRVLLQPPRGRRLPSEMLLCLDATAAVLLAAAEALGQRQLPELVIPRLCVDGRDVRRHGRQLLEPEGALPRLVARCDQVQLGQLQKLETDMEEDYGMREDEDEDEGEGGQQDLADGAGALLPVVRVLGMPRVLHLHHGQFQAASGVITAAAPDTAAARGQQSQLLAEEQPRPQKRQRPEQVMCEALDRLWASAVRSQQAVPPGSVASIRRRGGREHGEFALLVLRSSCMPRLPWGAGNDGGGGLGAHDCCPYGWSKWLSAALTSCLCGGDLESPNLTPEIWRRFQRLLKYCSHLRHVAVPGSGVVLLEWDEGQHALELAELMACGQRHQQEQEQQQWQPQASAVCAAASAASAASESGGGRAKSACGGNGGDDGGGGGTGVAVMRVRAGDHGSSSGVLAGHVLQVLTDMWARGDQTAGTRGHASLGAVVAATSAAGSSAAGAFGGGDAPGSIGSGPVVGGGEELQGRLGRLVALDSGVQQLWTQLQLLKEDLSDCDSDLGVQPRDRRGTAAGGHSDPRLGDNADGDDDYRWARSGGGGGGGDEERYTGYYVHSYADPEFGWNDWS</sequence>
<evidence type="ECO:0000313" key="3">
    <source>
        <dbReference type="EMBL" id="KAG2435464.1"/>
    </source>
</evidence>
<comment type="subcellular location">
    <subcellularLocation>
        <location evidence="1">Cytoplasm</location>
        <location evidence="1">Cytoskeleton</location>
        <location evidence="1">Cilium axoneme</location>
    </subcellularLocation>
</comment>
<protein>
    <submittedName>
        <fullName evidence="3">Uncharacterized protein</fullName>
    </submittedName>
</protein>
<evidence type="ECO:0000313" key="4">
    <source>
        <dbReference type="Proteomes" id="UP000613740"/>
    </source>
</evidence>
<name>A0A835W396_9CHLO</name>
<dbReference type="AlphaFoldDB" id="A0A835W396"/>
<comment type="caution">
    <text evidence="3">The sequence shown here is derived from an EMBL/GenBank/DDBJ whole genome shotgun (WGS) entry which is preliminary data.</text>
</comment>
<feature type="region of interest" description="Disordered" evidence="2">
    <location>
        <begin position="786"/>
        <end position="833"/>
    </location>
</feature>
<feature type="region of interest" description="Disordered" evidence="2">
    <location>
        <begin position="445"/>
        <end position="466"/>
    </location>
</feature>
<dbReference type="Proteomes" id="UP000613740">
    <property type="component" value="Unassembled WGS sequence"/>
</dbReference>
<accession>A0A835W396</accession>
<dbReference type="InterPro" id="IPR032675">
    <property type="entry name" value="LRR_dom_sf"/>
</dbReference>
<dbReference type="EMBL" id="JAEHOD010000053">
    <property type="protein sequence ID" value="KAG2435464.1"/>
    <property type="molecule type" value="Genomic_DNA"/>
</dbReference>
<dbReference type="GO" id="GO:0005930">
    <property type="term" value="C:axoneme"/>
    <property type="evidence" value="ECO:0007669"/>
    <property type="project" value="UniProtKB-SubCell"/>
</dbReference>
<organism evidence="3 4">
    <name type="scientific">Chlamydomonas schloesseri</name>
    <dbReference type="NCBI Taxonomy" id="2026947"/>
    <lineage>
        <taxon>Eukaryota</taxon>
        <taxon>Viridiplantae</taxon>
        <taxon>Chlorophyta</taxon>
        <taxon>core chlorophytes</taxon>
        <taxon>Chlorophyceae</taxon>
        <taxon>CS clade</taxon>
        <taxon>Chlamydomonadales</taxon>
        <taxon>Chlamydomonadaceae</taxon>
        <taxon>Chlamydomonas</taxon>
    </lineage>
</organism>
<evidence type="ECO:0000256" key="1">
    <source>
        <dbReference type="ARBA" id="ARBA00004430"/>
    </source>
</evidence>
<reference evidence="3" key="1">
    <citation type="journal article" date="2020" name="bioRxiv">
        <title>Comparative genomics of Chlamydomonas.</title>
        <authorList>
            <person name="Craig R.J."/>
            <person name="Hasan A.R."/>
            <person name="Ness R.W."/>
            <person name="Keightley P.D."/>
        </authorList>
    </citation>
    <scope>NUCLEOTIDE SEQUENCE</scope>
    <source>
        <strain evidence="3">CCAP 11/173</strain>
    </source>
</reference>